<keyword evidence="3" id="KW-0325">Glycoprotein</keyword>
<dbReference type="GO" id="GO:0016020">
    <property type="term" value="C:membrane"/>
    <property type="evidence" value="ECO:0007669"/>
    <property type="project" value="InterPro"/>
</dbReference>
<accession>G7IT21</accession>
<dbReference type="EnsemblPlants" id="AES65951">
    <property type="protein sequence ID" value="AES65951"/>
    <property type="gene ID" value="MTR_2g059320"/>
</dbReference>
<dbReference type="GO" id="GO:0010215">
    <property type="term" value="P:cellulose microfibril organization"/>
    <property type="evidence" value="ECO:0007669"/>
    <property type="project" value="InterPro"/>
</dbReference>
<dbReference type="HOGENOM" id="CLU_2725952_0_0_1"/>
<comment type="similarity">
    <text evidence="1">Belongs to the COBRA family.</text>
</comment>
<evidence type="ECO:0000256" key="3">
    <source>
        <dbReference type="ARBA" id="ARBA00023180"/>
    </source>
</evidence>
<dbReference type="InterPro" id="IPR006918">
    <property type="entry name" value="COBRA_pln"/>
</dbReference>
<evidence type="ECO:0000256" key="1">
    <source>
        <dbReference type="ARBA" id="ARBA00005507"/>
    </source>
</evidence>
<dbReference type="STRING" id="3880.G7IT21"/>
<keyword evidence="2" id="KW-0732">Signal</keyword>
<dbReference type="EMBL" id="CM001218">
    <property type="protein sequence ID" value="AES65951.1"/>
    <property type="molecule type" value="Genomic_DNA"/>
</dbReference>
<evidence type="ECO:0000256" key="2">
    <source>
        <dbReference type="ARBA" id="ARBA00022729"/>
    </source>
</evidence>
<dbReference type="AlphaFoldDB" id="G7IT21"/>
<dbReference type="Proteomes" id="UP000002051">
    <property type="component" value="Chromosome 2"/>
</dbReference>
<dbReference type="Pfam" id="PF04833">
    <property type="entry name" value="COBRA"/>
    <property type="match status" value="1"/>
</dbReference>
<evidence type="ECO:0000313" key="5">
    <source>
        <dbReference type="EnsemblPlants" id="AES65951"/>
    </source>
</evidence>
<keyword evidence="6" id="KW-1185">Reference proteome</keyword>
<gene>
    <name evidence="4" type="ordered locus">MTR_2g059320</name>
</gene>
<proteinExistence type="inferred from homology"/>
<dbReference type="PANTHER" id="PTHR31673:SF3">
    <property type="entry name" value="COBRA-LIKE PROTEIN 4"/>
    <property type="match status" value="1"/>
</dbReference>
<dbReference type="PANTHER" id="PTHR31673">
    <property type="entry name" value="PROTEIN COBRA"/>
    <property type="match status" value="1"/>
</dbReference>
<sequence>MKNQKGERENSKKEIKIETKEGDCSKFKETISYCCKKDPTIAGLLRGTSYNQQTTNFCKGFYSAHDLKILQI</sequence>
<dbReference type="PaxDb" id="3880-AES65951"/>
<evidence type="ECO:0000313" key="6">
    <source>
        <dbReference type="Proteomes" id="UP000002051"/>
    </source>
</evidence>
<reference evidence="5" key="3">
    <citation type="submission" date="2015-04" db="UniProtKB">
        <authorList>
            <consortium name="EnsemblPlants"/>
        </authorList>
    </citation>
    <scope>IDENTIFICATION</scope>
    <source>
        <strain evidence="5">cv. Jemalong A17</strain>
    </source>
</reference>
<name>G7IT21_MEDTR</name>
<evidence type="ECO:0000313" key="4">
    <source>
        <dbReference type="EMBL" id="AES65951.1"/>
    </source>
</evidence>
<reference evidence="4 6" key="1">
    <citation type="journal article" date="2011" name="Nature">
        <title>The Medicago genome provides insight into the evolution of rhizobial symbioses.</title>
        <authorList>
            <person name="Young N.D."/>
            <person name="Debelle F."/>
            <person name="Oldroyd G.E."/>
            <person name="Geurts R."/>
            <person name="Cannon S.B."/>
            <person name="Udvardi M.K."/>
            <person name="Benedito V.A."/>
            <person name="Mayer K.F."/>
            <person name="Gouzy J."/>
            <person name="Schoof H."/>
            <person name="Van de Peer Y."/>
            <person name="Proost S."/>
            <person name="Cook D.R."/>
            <person name="Meyers B.C."/>
            <person name="Spannagl M."/>
            <person name="Cheung F."/>
            <person name="De Mita S."/>
            <person name="Krishnakumar V."/>
            <person name="Gundlach H."/>
            <person name="Zhou S."/>
            <person name="Mudge J."/>
            <person name="Bharti A.K."/>
            <person name="Murray J.D."/>
            <person name="Naoumkina M.A."/>
            <person name="Rosen B."/>
            <person name="Silverstein K.A."/>
            <person name="Tang H."/>
            <person name="Rombauts S."/>
            <person name="Zhao P.X."/>
            <person name="Zhou P."/>
            <person name="Barbe V."/>
            <person name="Bardou P."/>
            <person name="Bechner M."/>
            <person name="Bellec A."/>
            <person name="Berger A."/>
            <person name="Berges H."/>
            <person name="Bidwell S."/>
            <person name="Bisseling T."/>
            <person name="Choisne N."/>
            <person name="Couloux A."/>
            <person name="Denny R."/>
            <person name="Deshpande S."/>
            <person name="Dai X."/>
            <person name="Doyle J.J."/>
            <person name="Dudez A.M."/>
            <person name="Farmer A.D."/>
            <person name="Fouteau S."/>
            <person name="Franken C."/>
            <person name="Gibelin C."/>
            <person name="Gish J."/>
            <person name="Goldstein S."/>
            <person name="Gonzalez A.J."/>
            <person name="Green P.J."/>
            <person name="Hallab A."/>
            <person name="Hartog M."/>
            <person name="Hua A."/>
            <person name="Humphray S.J."/>
            <person name="Jeong D.H."/>
            <person name="Jing Y."/>
            <person name="Jocker A."/>
            <person name="Kenton S.M."/>
            <person name="Kim D.J."/>
            <person name="Klee K."/>
            <person name="Lai H."/>
            <person name="Lang C."/>
            <person name="Lin S."/>
            <person name="Macmil S.L."/>
            <person name="Magdelenat G."/>
            <person name="Matthews L."/>
            <person name="McCorrison J."/>
            <person name="Monaghan E.L."/>
            <person name="Mun J.H."/>
            <person name="Najar F.Z."/>
            <person name="Nicholson C."/>
            <person name="Noirot C."/>
            <person name="O'Bleness M."/>
            <person name="Paule C.R."/>
            <person name="Poulain J."/>
            <person name="Prion F."/>
            <person name="Qin B."/>
            <person name="Qu C."/>
            <person name="Retzel E.F."/>
            <person name="Riddle C."/>
            <person name="Sallet E."/>
            <person name="Samain S."/>
            <person name="Samson N."/>
            <person name="Sanders I."/>
            <person name="Saurat O."/>
            <person name="Scarpelli C."/>
            <person name="Schiex T."/>
            <person name="Segurens B."/>
            <person name="Severin A.J."/>
            <person name="Sherrier D.J."/>
            <person name="Shi R."/>
            <person name="Sims S."/>
            <person name="Singer S.R."/>
            <person name="Sinharoy S."/>
            <person name="Sterck L."/>
            <person name="Viollet A."/>
            <person name="Wang B.B."/>
            <person name="Wang K."/>
            <person name="Wang M."/>
            <person name="Wang X."/>
            <person name="Warfsmann J."/>
            <person name="Weissenbach J."/>
            <person name="White D.D."/>
            <person name="White J.D."/>
            <person name="Wiley G.B."/>
            <person name="Wincker P."/>
            <person name="Xing Y."/>
            <person name="Yang L."/>
            <person name="Yao Z."/>
            <person name="Ying F."/>
            <person name="Zhai J."/>
            <person name="Zhou L."/>
            <person name="Zuber A."/>
            <person name="Denarie J."/>
            <person name="Dixon R.A."/>
            <person name="May G.D."/>
            <person name="Schwartz D.C."/>
            <person name="Rogers J."/>
            <person name="Quetier F."/>
            <person name="Town C.D."/>
            <person name="Roe B.A."/>
        </authorList>
    </citation>
    <scope>NUCLEOTIDE SEQUENCE [LARGE SCALE GENOMIC DNA]</scope>
    <source>
        <strain evidence="4">A17</strain>
        <strain evidence="5 6">cv. Jemalong A17</strain>
    </source>
</reference>
<protein>
    <submittedName>
        <fullName evidence="4">COBRA-like protein</fullName>
    </submittedName>
</protein>
<reference evidence="4 6" key="2">
    <citation type="journal article" date="2014" name="BMC Genomics">
        <title>An improved genome release (version Mt4.0) for the model legume Medicago truncatula.</title>
        <authorList>
            <person name="Tang H."/>
            <person name="Krishnakumar V."/>
            <person name="Bidwell S."/>
            <person name="Rosen B."/>
            <person name="Chan A."/>
            <person name="Zhou S."/>
            <person name="Gentzbittel L."/>
            <person name="Childs K.L."/>
            <person name="Yandell M."/>
            <person name="Gundlach H."/>
            <person name="Mayer K.F."/>
            <person name="Schwartz D.C."/>
            <person name="Town C.D."/>
        </authorList>
    </citation>
    <scope>GENOME REANNOTATION</scope>
    <source>
        <strain evidence="5 6">cv. Jemalong A17</strain>
    </source>
</reference>
<organism evidence="4 6">
    <name type="scientific">Medicago truncatula</name>
    <name type="common">Barrel medic</name>
    <name type="synonym">Medicago tribuloides</name>
    <dbReference type="NCBI Taxonomy" id="3880"/>
    <lineage>
        <taxon>Eukaryota</taxon>
        <taxon>Viridiplantae</taxon>
        <taxon>Streptophyta</taxon>
        <taxon>Embryophyta</taxon>
        <taxon>Tracheophyta</taxon>
        <taxon>Spermatophyta</taxon>
        <taxon>Magnoliopsida</taxon>
        <taxon>eudicotyledons</taxon>
        <taxon>Gunneridae</taxon>
        <taxon>Pentapetalae</taxon>
        <taxon>rosids</taxon>
        <taxon>fabids</taxon>
        <taxon>Fabales</taxon>
        <taxon>Fabaceae</taxon>
        <taxon>Papilionoideae</taxon>
        <taxon>50 kb inversion clade</taxon>
        <taxon>NPAAA clade</taxon>
        <taxon>Hologalegina</taxon>
        <taxon>IRL clade</taxon>
        <taxon>Trifolieae</taxon>
        <taxon>Medicago</taxon>
    </lineage>
</organism>